<evidence type="ECO:0000259" key="1">
    <source>
        <dbReference type="Pfam" id="PF00733"/>
    </source>
</evidence>
<dbReference type="RefSeq" id="WP_269285546.1">
    <property type="nucleotide sequence ID" value="NZ_JAPVOI010000005.1"/>
</dbReference>
<reference evidence="2" key="1">
    <citation type="submission" date="2022-10" db="EMBL/GenBank/DDBJ databases">
        <title>Whole genome sequencing of three plant growth promoting bacteria isolated from Vachellia tortilis subsp. raddiana in Morocco.</title>
        <authorList>
            <person name="Hnini M."/>
            <person name="Zouagui R."/>
            <person name="Zouagui H."/>
            <person name="Chemao Elfihri M.-W."/>
            <person name="Ibrahimi A."/>
            <person name="Sbabou L."/>
            <person name="Aurag J."/>
        </authorList>
    </citation>
    <scope>NUCLEOTIDE SEQUENCE</scope>
    <source>
        <strain evidence="2">LMR678</strain>
    </source>
</reference>
<name>A0ABT4KP11_9HYPH</name>
<accession>A0ABT4KP11</accession>
<comment type="caution">
    <text evidence="2">The sequence shown here is derived from an EMBL/GenBank/DDBJ whole genome shotgun (WGS) entry which is preliminary data.</text>
</comment>
<evidence type="ECO:0000313" key="2">
    <source>
        <dbReference type="EMBL" id="MCZ4093061.1"/>
    </source>
</evidence>
<dbReference type="InterPro" id="IPR014729">
    <property type="entry name" value="Rossmann-like_a/b/a_fold"/>
</dbReference>
<sequence length="143" mass="16374">MRQQSTVALSGRGGRRAFRRLQVLSTIPRTFRPIRFPGSKKATISYGGSLDPGLVDKLDLPGYLDEQYRRAREKHRPDRAGLGRSARVSHARGLLPLLTRYLPTLLDRKDRMSMALGLEVRVPHRDHRLVEYVFGTPWAHKTF</sequence>
<dbReference type="Proteomes" id="UP001079430">
    <property type="component" value="Unassembled WGS sequence"/>
</dbReference>
<dbReference type="EMBL" id="JAPVOI010000005">
    <property type="protein sequence ID" value="MCZ4093061.1"/>
    <property type="molecule type" value="Genomic_DNA"/>
</dbReference>
<dbReference type="InterPro" id="IPR001962">
    <property type="entry name" value="Asn_synthase"/>
</dbReference>
<protein>
    <submittedName>
        <fullName evidence="2">Asparagine synthase-related protein</fullName>
    </submittedName>
</protein>
<gene>
    <name evidence="2" type="ORF">O3W52_24230</name>
</gene>
<organism evidence="2 3">
    <name type="scientific">Sinorhizobium psoraleae</name>
    <dbReference type="NCBI Taxonomy" id="520838"/>
    <lineage>
        <taxon>Bacteria</taxon>
        <taxon>Pseudomonadati</taxon>
        <taxon>Pseudomonadota</taxon>
        <taxon>Alphaproteobacteria</taxon>
        <taxon>Hyphomicrobiales</taxon>
        <taxon>Rhizobiaceae</taxon>
        <taxon>Sinorhizobium/Ensifer group</taxon>
        <taxon>Sinorhizobium</taxon>
    </lineage>
</organism>
<keyword evidence="3" id="KW-1185">Reference proteome</keyword>
<dbReference type="Pfam" id="PF00733">
    <property type="entry name" value="Asn_synthase"/>
    <property type="match status" value="1"/>
</dbReference>
<feature type="domain" description="Asparagine synthetase" evidence="1">
    <location>
        <begin position="2"/>
        <end position="142"/>
    </location>
</feature>
<dbReference type="Gene3D" id="3.40.50.620">
    <property type="entry name" value="HUPs"/>
    <property type="match status" value="1"/>
</dbReference>
<proteinExistence type="predicted"/>
<dbReference type="SUPFAM" id="SSF52402">
    <property type="entry name" value="Adenine nucleotide alpha hydrolases-like"/>
    <property type="match status" value="1"/>
</dbReference>
<evidence type="ECO:0000313" key="3">
    <source>
        <dbReference type="Proteomes" id="UP001079430"/>
    </source>
</evidence>